<evidence type="ECO:0000256" key="2">
    <source>
        <dbReference type="SAM" id="SignalP"/>
    </source>
</evidence>
<feature type="compositionally biased region" description="Basic and acidic residues" evidence="1">
    <location>
        <begin position="174"/>
        <end position="188"/>
    </location>
</feature>
<feature type="chain" id="PRO_5037126439" evidence="2">
    <location>
        <begin position="24"/>
        <end position="1088"/>
    </location>
</feature>
<feature type="domain" description="Polyprotein allergen nematode" evidence="3">
    <location>
        <begin position="599"/>
        <end position="719"/>
    </location>
</feature>
<evidence type="ECO:0000256" key="1">
    <source>
        <dbReference type="SAM" id="MobiDB-lite"/>
    </source>
</evidence>
<keyword evidence="4" id="KW-1185">Reference proteome</keyword>
<dbReference type="InterPro" id="IPR032487">
    <property type="entry name" value="ABA-1_nematode"/>
</dbReference>
<keyword evidence="2" id="KW-0732">Signal</keyword>
<dbReference type="Gene3D" id="1.10.533.30">
    <property type="entry name" value="Nematode polyprotein allergen ABA-1"/>
    <property type="match status" value="8"/>
</dbReference>
<evidence type="ECO:0000259" key="3">
    <source>
        <dbReference type="Pfam" id="PF16469"/>
    </source>
</evidence>
<name>A0A914BZ33_9BILA</name>
<feature type="domain" description="Polyprotein allergen nematode" evidence="3">
    <location>
        <begin position="733"/>
        <end position="853"/>
    </location>
</feature>
<feature type="region of interest" description="Disordered" evidence="1">
    <location>
        <begin position="160"/>
        <end position="188"/>
    </location>
</feature>
<dbReference type="AlphaFoldDB" id="A0A914BZ33"/>
<dbReference type="Proteomes" id="UP000887540">
    <property type="component" value="Unplaced"/>
</dbReference>
<feature type="domain" description="Polyprotein allergen nematode" evidence="3">
    <location>
        <begin position="1016"/>
        <end position="1071"/>
    </location>
</feature>
<accession>A0A914BZ33</accession>
<feature type="signal peptide" evidence="2">
    <location>
        <begin position="1"/>
        <end position="23"/>
    </location>
</feature>
<dbReference type="Pfam" id="PF16469">
    <property type="entry name" value="NPA"/>
    <property type="match status" value="8"/>
</dbReference>
<dbReference type="WBParaSite" id="ACRNAN_Path_1327.g5217.t2">
    <property type="protein sequence ID" value="ACRNAN_Path_1327.g5217.t2"/>
    <property type="gene ID" value="ACRNAN_Path_1327.g5217"/>
</dbReference>
<evidence type="ECO:0000313" key="4">
    <source>
        <dbReference type="Proteomes" id="UP000887540"/>
    </source>
</evidence>
<organism evidence="4 5">
    <name type="scientific">Acrobeloides nanus</name>
    <dbReference type="NCBI Taxonomy" id="290746"/>
    <lineage>
        <taxon>Eukaryota</taxon>
        <taxon>Metazoa</taxon>
        <taxon>Ecdysozoa</taxon>
        <taxon>Nematoda</taxon>
        <taxon>Chromadorea</taxon>
        <taxon>Rhabditida</taxon>
        <taxon>Tylenchina</taxon>
        <taxon>Cephalobomorpha</taxon>
        <taxon>Cephaloboidea</taxon>
        <taxon>Cephalobidae</taxon>
        <taxon>Acrobeloides</taxon>
    </lineage>
</organism>
<feature type="domain" description="Polyprotein allergen nematode" evidence="3">
    <location>
        <begin position="462"/>
        <end position="582"/>
    </location>
</feature>
<feature type="domain" description="Polyprotein allergen nematode" evidence="3">
    <location>
        <begin position="868"/>
        <end position="988"/>
    </location>
</feature>
<evidence type="ECO:0000313" key="5">
    <source>
        <dbReference type="WBParaSite" id="ACRNAN_Path_1327.g5217.t2"/>
    </source>
</evidence>
<feature type="domain" description="Polyprotein allergen nematode" evidence="3">
    <location>
        <begin position="188"/>
        <end position="309"/>
    </location>
</feature>
<protein>
    <submittedName>
        <fullName evidence="5">Polyprotein allergen nematode domain-containing protein</fullName>
    </submittedName>
</protein>
<dbReference type="InterPro" id="IPR038289">
    <property type="entry name" value="DVA-1_sf"/>
</dbReference>
<feature type="domain" description="Polyprotein allergen nematode" evidence="3">
    <location>
        <begin position="43"/>
        <end position="147"/>
    </location>
</feature>
<feature type="domain" description="Polyprotein allergen nematode" evidence="3">
    <location>
        <begin position="325"/>
        <end position="445"/>
    </location>
</feature>
<sequence>MGTLATFLVACLFLSIYIPSNYGFSVGRSRRDADGTIEGLPSSWLTVGQVQEIKQTQESGQNFRDKYLEFFNKLDSEKKKVAGRQVVEKCYEWVKPVTSNEELLELSNLHHTDHGACKTKIKEYLGRVPDEQKEKIEKNLQICDDIWYKSHIEISAKVQNRHGSGQGHHGKRVRRDEDHSHVDHHGSHKLEDYFKNHLSWLTDTQKDELKTLKAEGKSRKELQDKVFEYYEGTTGETKEKATELLRGGCKELLTTVIGPEKTAQLKQLKESGTAKEEIEKKVKEFIGEVTDPHKKQIAEEYEAPCKRVYGVGSRKKREHKVEEAKLEEALKTHLSWLTDDQKAEVKTLTSEGKSFEDVQKKVFEYYGALSGEAKDKATQLLQEGCRSLIKELVGEEKANELKKLRESGASKAELKNKIVALMDELTDPEKKEKAVKFAGGCQKVFEVDSARVKREHKVEEAKLEEALKTHLSWLTDDQKAEVKTLTSEGKSFEDVQKKVFEYYGALSGEAKDKATQLLQEGCRSLIKELVGEEKANELKTLRESGASKADLKNKIVALMDELTDPEKKEKAVKFAGGCQKVFEIESARMKRDTKIDDAKFEEALTTHLSWLTDDQKEQLKTLKSEGKSFEDVQKKVFEFYGALSGDSKTKATELLQEGCRSVIKDLVGEEKANELKKLRESGASKTELKEKIVKLMDELTDPEKKEKALKFAGGCQKVFEIESRKKRDVDADKLQQALNTHLSWLTDEQKSTLKTLQSEGKSFTDLNDKVFEWYGQLSGEAQQKAKELLQGGCRALIKELAGDEKAEELKKLRESGASKEEIKNKVVSFLDALTDEDKKKKALKYAPACQKIFDLDSARVKRDEGQGKLEEAFKTHLSWLTEDQKQELRSLKNEGKEFSDMQTKVFGWYEALSGEEKEKATELLKGGCRHLMTEILGEEKAGELKKLKESGTSKDDLKTKVSEFINALTDEEKKAKAKQYAGACEKIFGVSSRKKRDDHDHHGHDHHIDHEKRHAKLEEYFKTHLSWLTDAQKQTLKDLCMQDKTDQELQAKVFEFYEALTDALTDEDKKKKALKYAPACQKIFDLDA</sequence>
<proteinExistence type="predicted"/>
<reference evidence="5" key="1">
    <citation type="submission" date="2022-11" db="UniProtKB">
        <authorList>
            <consortium name="WormBaseParasite"/>
        </authorList>
    </citation>
    <scope>IDENTIFICATION</scope>
</reference>